<comment type="caution">
    <text evidence="1">The sequence shown here is derived from an EMBL/GenBank/DDBJ whole genome shotgun (WGS) entry which is preliminary data.</text>
</comment>
<accession>A0ABN9WZ64</accession>
<evidence type="ECO:0000313" key="1">
    <source>
        <dbReference type="EMBL" id="CAK0890701.1"/>
    </source>
</evidence>
<organism evidence="1 2">
    <name type="scientific">Prorocentrum cordatum</name>
    <dbReference type="NCBI Taxonomy" id="2364126"/>
    <lineage>
        <taxon>Eukaryota</taxon>
        <taxon>Sar</taxon>
        <taxon>Alveolata</taxon>
        <taxon>Dinophyceae</taxon>
        <taxon>Prorocentrales</taxon>
        <taxon>Prorocentraceae</taxon>
        <taxon>Prorocentrum</taxon>
    </lineage>
</organism>
<protein>
    <submittedName>
        <fullName evidence="1">Uncharacterized protein</fullName>
    </submittedName>
</protein>
<dbReference type="EMBL" id="CAUYUJ010019380">
    <property type="protein sequence ID" value="CAK0890701.1"/>
    <property type="molecule type" value="Genomic_DNA"/>
</dbReference>
<evidence type="ECO:0000313" key="2">
    <source>
        <dbReference type="Proteomes" id="UP001189429"/>
    </source>
</evidence>
<proteinExistence type="predicted"/>
<reference evidence="1" key="1">
    <citation type="submission" date="2023-10" db="EMBL/GenBank/DDBJ databases">
        <authorList>
            <person name="Chen Y."/>
            <person name="Shah S."/>
            <person name="Dougan E. K."/>
            <person name="Thang M."/>
            <person name="Chan C."/>
        </authorList>
    </citation>
    <scope>NUCLEOTIDE SEQUENCE [LARGE SCALE GENOMIC DNA]</scope>
</reference>
<sequence length="154" mass="16761">MGAPGFRERLLALLAELEKGATTIDTLRSPNSEKDAPPLVIIENTFLPALREMDVLAELLDRRRVRQGAALVSLPGEEAIAVHPGLTLIFTTSLGEPVSKDPLAPCFGLVDFQLSVEVVQPSVLSHHILRLANPPVFAERRQLLAERADLVEEG</sequence>
<name>A0ABN9WZ64_9DINO</name>
<keyword evidence="2" id="KW-1185">Reference proteome</keyword>
<dbReference type="Proteomes" id="UP001189429">
    <property type="component" value="Unassembled WGS sequence"/>
</dbReference>
<feature type="non-terminal residue" evidence="1">
    <location>
        <position position="154"/>
    </location>
</feature>
<gene>
    <name evidence="1" type="ORF">PCOR1329_LOCUS70819</name>
</gene>